<accession>A0A9Q0Z5F9</accession>
<organism evidence="2 3">
    <name type="scientific">Salix viminalis</name>
    <name type="common">Common osier</name>
    <name type="synonym">Basket willow</name>
    <dbReference type="NCBI Taxonomy" id="40686"/>
    <lineage>
        <taxon>Eukaryota</taxon>
        <taxon>Viridiplantae</taxon>
        <taxon>Streptophyta</taxon>
        <taxon>Embryophyta</taxon>
        <taxon>Tracheophyta</taxon>
        <taxon>Spermatophyta</taxon>
        <taxon>Magnoliopsida</taxon>
        <taxon>eudicotyledons</taxon>
        <taxon>Gunneridae</taxon>
        <taxon>Pentapetalae</taxon>
        <taxon>rosids</taxon>
        <taxon>fabids</taxon>
        <taxon>Malpighiales</taxon>
        <taxon>Salicaceae</taxon>
        <taxon>Saliceae</taxon>
        <taxon>Salix</taxon>
    </lineage>
</organism>
<evidence type="ECO:0000256" key="1">
    <source>
        <dbReference type="SAM" id="MobiDB-lite"/>
    </source>
</evidence>
<proteinExistence type="predicted"/>
<dbReference type="AlphaFoldDB" id="A0A9Q0Z5F9"/>
<reference evidence="2" key="2">
    <citation type="journal article" date="2023" name="Int. J. Mol. Sci.">
        <title>De Novo Assembly and Annotation of 11 Diverse Shrub Willow (Salix) Genomes Reveals Novel Gene Organization in Sex-Linked Regions.</title>
        <authorList>
            <person name="Hyden B."/>
            <person name="Feng K."/>
            <person name="Yates T.B."/>
            <person name="Jawdy S."/>
            <person name="Cereghino C."/>
            <person name="Smart L.B."/>
            <person name="Muchero W."/>
        </authorList>
    </citation>
    <scope>NUCLEOTIDE SEQUENCE [LARGE SCALE GENOMIC DNA]</scope>
    <source>
        <tissue evidence="2">Shoot tip</tissue>
    </source>
</reference>
<reference evidence="2" key="1">
    <citation type="submission" date="2022-11" db="EMBL/GenBank/DDBJ databases">
        <authorList>
            <person name="Hyden B.L."/>
            <person name="Feng K."/>
            <person name="Yates T."/>
            <person name="Jawdy S."/>
            <person name="Smart L.B."/>
            <person name="Muchero W."/>
        </authorList>
    </citation>
    <scope>NUCLEOTIDE SEQUENCE</scope>
    <source>
        <tissue evidence="2">Shoot tip</tissue>
    </source>
</reference>
<protein>
    <submittedName>
        <fullName evidence="2">Uncharacterized protein</fullName>
    </submittedName>
</protein>
<evidence type="ECO:0000313" key="2">
    <source>
        <dbReference type="EMBL" id="KAJ6722159.1"/>
    </source>
</evidence>
<comment type="caution">
    <text evidence="2">The sequence shown here is derived from an EMBL/GenBank/DDBJ whole genome shotgun (WGS) entry which is preliminary data.</text>
</comment>
<dbReference type="EMBL" id="JAPFFL010000006">
    <property type="protein sequence ID" value="KAJ6722159.1"/>
    <property type="molecule type" value="Genomic_DNA"/>
</dbReference>
<sequence>MQKGVDPNTHKPLSEVMLSTSTCPEKASRELDSAISLNLKEDSSKPSLIDVSSWRIEKGDDNLNAHQEFFPDKSFPINRYPSSIQQRPLDSIACLQFPVQNLSHEQLKLEQKGILFEPNKEFNSRTPVPTFSRSFLSAQTDNKIYEGLPFHPMGTFNNIHWDSSNCSRNKSFFDSNVFSWGLADGGGSSDKTLQLHSADAETTDIKWS</sequence>
<dbReference type="Proteomes" id="UP001151529">
    <property type="component" value="Chromosome 10"/>
</dbReference>
<evidence type="ECO:0000313" key="3">
    <source>
        <dbReference type="Proteomes" id="UP001151529"/>
    </source>
</evidence>
<gene>
    <name evidence="2" type="ORF">OIU85_025159</name>
</gene>
<dbReference type="OrthoDB" id="2143914at2759"/>
<feature type="region of interest" description="Disordered" evidence="1">
    <location>
        <begin position="1"/>
        <end position="25"/>
    </location>
</feature>
<name>A0A9Q0Z5F9_SALVM</name>
<keyword evidence="3" id="KW-1185">Reference proteome</keyword>